<dbReference type="RefSeq" id="WP_100359339.1">
    <property type="nucleotide sequence ID" value="NZ_CP045915.1"/>
</dbReference>
<dbReference type="SUPFAM" id="SSF47203">
    <property type="entry name" value="Acyl-CoA dehydrogenase C-terminal domain-like"/>
    <property type="match status" value="1"/>
</dbReference>
<dbReference type="GO" id="GO:0050660">
    <property type="term" value="F:flavin adenine dinucleotide binding"/>
    <property type="evidence" value="ECO:0007669"/>
    <property type="project" value="InterPro"/>
</dbReference>
<dbReference type="PANTHER" id="PTHR43884:SF25">
    <property type="entry name" value="ACYL-COA DEHYDROGENASE YDBM-RELATED"/>
    <property type="match status" value="1"/>
</dbReference>
<gene>
    <name evidence="6" type="ORF">GI584_18345</name>
</gene>
<feature type="domain" description="Acyl-CoA dehydrogenase C-terminal" evidence="5">
    <location>
        <begin position="238"/>
        <end position="357"/>
    </location>
</feature>
<keyword evidence="1" id="KW-0285">Flavoprotein</keyword>
<dbReference type="PANTHER" id="PTHR43884">
    <property type="entry name" value="ACYL-COA DEHYDROGENASE"/>
    <property type="match status" value="1"/>
</dbReference>
<dbReference type="GO" id="GO:0003995">
    <property type="term" value="F:acyl-CoA dehydrogenase activity"/>
    <property type="evidence" value="ECO:0007669"/>
    <property type="project" value="TreeGrafter"/>
</dbReference>
<evidence type="ECO:0000256" key="1">
    <source>
        <dbReference type="ARBA" id="ARBA00022630"/>
    </source>
</evidence>
<evidence type="ECO:0000259" key="4">
    <source>
        <dbReference type="Pfam" id="PF02771"/>
    </source>
</evidence>
<accession>A0A5Q2TP26</accession>
<protein>
    <submittedName>
        <fullName evidence="6">Acyl-CoA dehydrogenase</fullName>
    </submittedName>
</protein>
<dbReference type="EMBL" id="CP045915">
    <property type="protein sequence ID" value="QGH35891.1"/>
    <property type="molecule type" value="Genomic_DNA"/>
</dbReference>
<dbReference type="Gene3D" id="2.40.110.10">
    <property type="entry name" value="Butyryl-CoA Dehydrogenase, subunit A, domain 2"/>
    <property type="match status" value="1"/>
</dbReference>
<dbReference type="InterPro" id="IPR006091">
    <property type="entry name" value="Acyl-CoA_Oxase/DH_mid-dom"/>
</dbReference>
<dbReference type="Pfam" id="PF08028">
    <property type="entry name" value="Acyl-CoA_dh_2"/>
    <property type="match status" value="1"/>
</dbReference>
<keyword evidence="2" id="KW-0560">Oxidoreductase</keyword>
<dbReference type="Pfam" id="PF02771">
    <property type="entry name" value="Acyl-CoA_dh_N"/>
    <property type="match status" value="1"/>
</dbReference>
<evidence type="ECO:0000256" key="2">
    <source>
        <dbReference type="ARBA" id="ARBA00023002"/>
    </source>
</evidence>
<dbReference type="Gene3D" id="1.20.140.10">
    <property type="entry name" value="Butyryl-CoA Dehydrogenase, subunit A, domain 3"/>
    <property type="match status" value="1"/>
</dbReference>
<dbReference type="PIRSF" id="PIRSF016578">
    <property type="entry name" value="HsaA"/>
    <property type="match status" value="1"/>
</dbReference>
<evidence type="ECO:0000313" key="7">
    <source>
        <dbReference type="Proteomes" id="UP000339690"/>
    </source>
</evidence>
<dbReference type="InterPro" id="IPR013107">
    <property type="entry name" value="Acyl-CoA_DH_C"/>
</dbReference>
<feature type="domain" description="Acyl-CoA oxidase/dehydrogenase middle" evidence="3">
    <location>
        <begin position="120"/>
        <end position="213"/>
    </location>
</feature>
<dbReference type="InterPro" id="IPR013786">
    <property type="entry name" value="AcylCoA_DH/ox_N"/>
</dbReference>
<name>A0A5Q2TP26_9BACI</name>
<dbReference type="Proteomes" id="UP000339690">
    <property type="component" value="Chromosome"/>
</dbReference>
<dbReference type="InterPro" id="IPR009100">
    <property type="entry name" value="AcylCoA_DH/oxidase_NM_dom_sf"/>
</dbReference>
<dbReference type="SUPFAM" id="SSF56645">
    <property type="entry name" value="Acyl-CoA dehydrogenase NM domain-like"/>
    <property type="match status" value="1"/>
</dbReference>
<evidence type="ECO:0000259" key="5">
    <source>
        <dbReference type="Pfam" id="PF08028"/>
    </source>
</evidence>
<feature type="domain" description="Acyl-CoA dehydrogenase/oxidase N-terminal" evidence="4">
    <location>
        <begin position="11"/>
        <end position="89"/>
    </location>
</feature>
<dbReference type="InterPro" id="IPR036250">
    <property type="entry name" value="AcylCo_DH-like_C"/>
</dbReference>
<evidence type="ECO:0000259" key="3">
    <source>
        <dbReference type="Pfam" id="PF02770"/>
    </source>
</evidence>
<evidence type="ECO:0000313" key="6">
    <source>
        <dbReference type="EMBL" id="QGH35891.1"/>
    </source>
</evidence>
<sequence>MTQITETNYQQEAERLAEVFAERAEIVDAEAEFPYANFEDLKESGFLSLTIPKEYGGKGLNLYQFLQIQETLAKGDAPTALSLGWQLGVLLEQAEDRNWSEASFAKVCRLVVEEQALLNLAQTERATGSPSRGGIPTTVAEKEKDGWRINGAKSFTSMAVALDYSIVTVDVNRTGKKGYVLIDHDSPNVRVEETWDSISMKATKSDDLILDNVWIAEDDLLFQEDPKKPFPKGWYLQIPAVYLGVAAAARDYAIHFASTFQPNTLPGPIKEVPEVRRKIGEIELELFKAREVLYAVAKQWVERPDNRAELGPSLQAAKHIATNSANSVVDLAMRIVGARSLSAKNPLQRHYRDVRAGLHNPPTDDAIVYNLAKSVLDKS</sequence>
<keyword evidence="7" id="KW-1185">Reference proteome</keyword>
<organism evidence="6 7">
    <name type="scientific">Gracilibacillus salitolerans</name>
    <dbReference type="NCBI Taxonomy" id="2663022"/>
    <lineage>
        <taxon>Bacteria</taxon>
        <taxon>Bacillati</taxon>
        <taxon>Bacillota</taxon>
        <taxon>Bacilli</taxon>
        <taxon>Bacillales</taxon>
        <taxon>Bacillaceae</taxon>
        <taxon>Gracilibacillus</taxon>
    </lineage>
</organism>
<dbReference type="Pfam" id="PF02770">
    <property type="entry name" value="Acyl-CoA_dh_M"/>
    <property type="match status" value="1"/>
</dbReference>
<dbReference type="InterPro" id="IPR046373">
    <property type="entry name" value="Acyl-CoA_Oxase/DH_mid-dom_sf"/>
</dbReference>
<reference evidence="6 7" key="1">
    <citation type="submission" date="2019-11" db="EMBL/GenBank/DDBJ databases">
        <title>Gracilibacillus salitolerans sp. nov., a moderate halophile isolated from a saline soil in northwest China.</title>
        <authorList>
            <person name="Gan L."/>
        </authorList>
    </citation>
    <scope>NUCLEOTIDE SEQUENCE [LARGE SCALE GENOMIC DNA]</scope>
    <source>
        <strain evidence="6 7">SCU50</strain>
    </source>
</reference>
<dbReference type="Gene3D" id="1.10.540.10">
    <property type="entry name" value="Acyl-CoA dehydrogenase/oxidase, N-terminal domain"/>
    <property type="match status" value="1"/>
</dbReference>
<dbReference type="InterPro" id="IPR037069">
    <property type="entry name" value="AcylCoA_DH/ox_N_sf"/>
</dbReference>
<dbReference type="AlphaFoldDB" id="A0A5Q2TP26"/>
<dbReference type="KEGG" id="grc:GI584_18345"/>
<proteinExistence type="predicted"/>
<dbReference type="CDD" id="cd00567">
    <property type="entry name" value="ACAD"/>
    <property type="match status" value="1"/>
</dbReference>